<evidence type="ECO:0000313" key="6">
    <source>
        <dbReference type="EMBL" id="VDN53549.1"/>
    </source>
</evidence>
<evidence type="ECO:0000256" key="5">
    <source>
        <dbReference type="SAM" id="Phobius"/>
    </source>
</evidence>
<dbReference type="GO" id="GO:0005385">
    <property type="term" value="F:zinc ion transmembrane transporter activity"/>
    <property type="evidence" value="ECO:0007669"/>
    <property type="project" value="TreeGrafter"/>
</dbReference>
<evidence type="ECO:0000256" key="1">
    <source>
        <dbReference type="ARBA" id="ARBA00004141"/>
    </source>
</evidence>
<sequence length="234" mass="26124">MDEFINLQLFLALTMFLTTIIAGLAPIKLLTSIKRNKEGNKTSSFLSLLSCFAGGVFLATCFLDLQPHVNMKFRKFNEQWNLKIKYPLPDLLVCIGFFAVYLLEEIFVRLFSTINNTGGSSEQIKSKRCSLEINKGKEVGILQSITFTVAMSFHSILEGIALGVQDDKAGILTLFFSLFIHKGIESFTVGLQISKSNPEKIKMVTIIAIIYSFMTPMGSLAGVFIRVIYCFSQT</sequence>
<dbReference type="PANTHER" id="PTHR11040:SF74">
    <property type="entry name" value="ZINC TRANSPORTER ZIP3"/>
    <property type="match status" value="1"/>
</dbReference>
<dbReference type="InterPro" id="IPR003689">
    <property type="entry name" value="ZIP"/>
</dbReference>
<dbReference type="EMBL" id="UYYG01000144">
    <property type="protein sequence ID" value="VDN53549.1"/>
    <property type="molecule type" value="Genomic_DNA"/>
</dbReference>
<evidence type="ECO:0000313" key="9">
    <source>
        <dbReference type="WBParaSite" id="DME_0000998201-mRNA-1"/>
    </source>
</evidence>
<dbReference type="Proteomes" id="UP000038040">
    <property type="component" value="Unplaced"/>
</dbReference>
<dbReference type="GO" id="GO:0005886">
    <property type="term" value="C:plasma membrane"/>
    <property type="evidence" value="ECO:0007669"/>
    <property type="project" value="TreeGrafter"/>
</dbReference>
<evidence type="ECO:0000256" key="3">
    <source>
        <dbReference type="ARBA" id="ARBA00022989"/>
    </source>
</evidence>
<keyword evidence="8" id="KW-1185">Reference proteome</keyword>
<dbReference type="Proteomes" id="UP000274756">
    <property type="component" value="Unassembled WGS sequence"/>
</dbReference>
<evidence type="ECO:0000256" key="4">
    <source>
        <dbReference type="ARBA" id="ARBA00023136"/>
    </source>
</evidence>
<dbReference type="AlphaFoldDB" id="A0A0N4UPT2"/>
<evidence type="ECO:0000313" key="8">
    <source>
        <dbReference type="Proteomes" id="UP000274756"/>
    </source>
</evidence>
<feature type="transmembrane region" description="Helical" evidence="5">
    <location>
        <begin position="169"/>
        <end position="191"/>
    </location>
</feature>
<protein>
    <submittedName>
        <fullName evidence="9">Zinc transporter ZIP3</fullName>
    </submittedName>
</protein>
<keyword evidence="4 5" id="KW-0472">Membrane</keyword>
<evidence type="ECO:0000256" key="2">
    <source>
        <dbReference type="ARBA" id="ARBA00022692"/>
    </source>
</evidence>
<gene>
    <name evidence="6" type="ORF">DME_LOCUS3522</name>
</gene>
<dbReference type="PANTHER" id="PTHR11040">
    <property type="entry name" value="ZINC/IRON TRANSPORTER"/>
    <property type="match status" value="1"/>
</dbReference>
<feature type="transmembrane region" description="Helical" evidence="5">
    <location>
        <begin position="6"/>
        <end position="25"/>
    </location>
</feature>
<organism evidence="7 9">
    <name type="scientific">Dracunculus medinensis</name>
    <name type="common">Guinea worm</name>
    <dbReference type="NCBI Taxonomy" id="318479"/>
    <lineage>
        <taxon>Eukaryota</taxon>
        <taxon>Metazoa</taxon>
        <taxon>Ecdysozoa</taxon>
        <taxon>Nematoda</taxon>
        <taxon>Chromadorea</taxon>
        <taxon>Rhabditida</taxon>
        <taxon>Spirurina</taxon>
        <taxon>Dracunculoidea</taxon>
        <taxon>Dracunculidae</taxon>
        <taxon>Dracunculus</taxon>
    </lineage>
</organism>
<dbReference type="Pfam" id="PF02535">
    <property type="entry name" value="Zip"/>
    <property type="match status" value="1"/>
</dbReference>
<reference evidence="9" key="1">
    <citation type="submission" date="2017-02" db="UniProtKB">
        <authorList>
            <consortium name="WormBaseParasite"/>
        </authorList>
    </citation>
    <scope>IDENTIFICATION</scope>
</reference>
<name>A0A0N4UPT2_DRAME</name>
<feature type="transmembrane region" description="Helical" evidence="5">
    <location>
        <begin position="86"/>
        <end position="103"/>
    </location>
</feature>
<feature type="transmembrane region" description="Helical" evidence="5">
    <location>
        <begin position="45"/>
        <end position="66"/>
    </location>
</feature>
<accession>A0A0N4UPT2</accession>
<feature type="transmembrane region" description="Helical" evidence="5">
    <location>
        <begin position="203"/>
        <end position="229"/>
    </location>
</feature>
<evidence type="ECO:0000313" key="7">
    <source>
        <dbReference type="Proteomes" id="UP000038040"/>
    </source>
</evidence>
<proteinExistence type="predicted"/>
<dbReference type="STRING" id="318479.A0A0N4UPT2"/>
<dbReference type="WBParaSite" id="DME_0000998201-mRNA-1">
    <property type="protein sequence ID" value="DME_0000998201-mRNA-1"/>
    <property type="gene ID" value="DME_0000998201"/>
</dbReference>
<keyword evidence="3 5" id="KW-1133">Transmembrane helix</keyword>
<keyword evidence="2 5" id="KW-0812">Transmembrane</keyword>
<comment type="subcellular location">
    <subcellularLocation>
        <location evidence="1">Membrane</location>
        <topology evidence="1">Multi-pass membrane protein</topology>
    </subcellularLocation>
</comment>
<reference evidence="6 8" key="2">
    <citation type="submission" date="2018-11" db="EMBL/GenBank/DDBJ databases">
        <authorList>
            <consortium name="Pathogen Informatics"/>
        </authorList>
    </citation>
    <scope>NUCLEOTIDE SEQUENCE [LARGE SCALE GENOMIC DNA]</scope>
</reference>
<dbReference type="OrthoDB" id="448280at2759"/>